<dbReference type="EMBL" id="CP151767">
    <property type="protein sequence ID" value="WZU68971.1"/>
    <property type="molecule type" value="Genomic_DNA"/>
</dbReference>
<organism evidence="11 12">
    <name type="scientific">Yoonia rhodophyticola</name>
    <dbReference type="NCBI Taxonomy" id="3137370"/>
    <lineage>
        <taxon>Bacteria</taxon>
        <taxon>Pseudomonadati</taxon>
        <taxon>Pseudomonadota</taxon>
        <taxon>Alphaproteobacteria</taxon>
        <taxon>Rhodobacterales</taxon>
        <taxon>Paracoccaceae</taxon>
        <taxon>Yoonia</taxon>
    </lineage>
</organism>
<keyword evidence="8" id="KW-0270">Exopolysaccharide synthesis</keyword>
<evidence type="ECO:0000256" key="2">
    <source>
        <dbReference type="ARBA" id="ARBA00006464"/>
    </source>
</evidence>
<evidence type="ECO:0000256" key="8">
    <source>
        <dbReference type="ARBA" id="ARBA00023169"/>
    </source>
</evidence>
<evidence type="ECO:0000256" key="7">
    <source>
        <dbReference type="ARBA" id="ARBA00023136"/>
    </source>
</evidence>
<evidence type="ECO:0000256" key="9">
    <source>
        <dbReference type="SAM" id="Phobius"/>
    </source>
</evidence>
<evidence type="ECO:0000256" key="3">
    <source>
        <dbReference type="ARBA" id="ARBA00022475"/>
    </source>
</evidence>
<keyword evidence="6 9" id="KW-1133">Transmembrane helix</keyword>
<comment type="subcellular location">
    <subcellularLocation>
        <location evidence="1">Cell membrane</location>
    </subcellularLocation>
</comment>
<keyword evidence="5 9" id="KW-0812">Transmembrane</keyword>
<gene>
    <name evidence="11" type="ORF">AABB31_08955</name>
</gene>
<keyword evidence="7 9" id="KW-0472">Membrane</keyword>
<dbReference type="KEGG" id="yrh:AABB31_08955"/>
<reference evidence="12" key="1">
    <citation type="submission" date="2024-04" db="EMBL/GenBank/DDBJ databases">
        <title>Phylogenomic analyses of a clade within the roseobacter group suggest taxonomic reassignments of species of the genera Aestuariivita, Citreicella, Loktanella, Nautella, Pelagibaca, Ruegeria, Thalassobius, Thiobacimonas and Tropicibacter, and the proposal o.</title>
        <authorList>
            <person name="Jeon C.O."/>
        </authorList>
    </citation>
    <scope>NUCLEOTIDE SEQUENCE [LARGE SCALE GENOMIC DNA]</scope>
    <source>
        <strain evidence="12">SS1-5</strain>
    </source>
</reference>
<evidence type="ECO:0000256" key="6">
    <source>
        <dbReference type="ARBA" id="ARBA00022989"/>
    </source>
</evidence>
<proteinExistence type="inferred from homology"/>
<keyword evidence="12" id="KW-1185">Reference proteome</keyword>
<name>A0AAN0NK94_9RHOB</name>
<feature type="domain" description="Bacterial sugar transferase" evidence="10">
    <location>
        <begin position="37"/>
        <end position="225"/>
    </location>
</feature>
<evidence type="ECO:0000313" key="12">
    <source>
        <dbReference type="Proteomes" id="UP001470809"/>
    </source>
</evidence>
<dbReference type="PANTHER" id="PTHR30576">
    <property type="entry name" value="COLANIC BIOSYNTHESIS UDP-GLUCOSE LIPID CARRIER TRANSFERASE"/>
    <property type="match status" value="1"/>
</dbReference>
<reference evidence="11 12" key="2">
    <citation type="submission" date="2024-08" db="EMBL/GenBank/DDBJ databases">
        <title>Phylogenomic analyses of a clade within the roseobacter group suggest taxonomic reassignments of species of the genera Aestuariivita, Citreicella, Loktanella, Nautella, Pelagibaca, Ruegeria, Thalassobius, Thiobacimonas and Tropicibacter, and the proposal o.</title>
        <authorList>
            <person name="Jeon C.O."/>
        </authorList>
    </citation>
    <scope>NUCLEOTIDE SEQUENCE [LARGE SCALE GENOMIC DNA]</scope>
    <source>
        <strain evidence="11 12">SS1-5</strain>
    </source>
</reference>
<keyword evidence="4 11" id="KW-0808">Transferase</keyword>
<evidence type="ECO:0000256" key="4">
    <source>
        <dbReference type="ARBA" id="ARBA00022679"/>
    </source>
</evidence>
<sequence>MFNHQAARSSASDELVYVQNQTTSAAKPSFVYQSVVKRGFDTLCILLSLPFILPILIVVALLIARDGHSPLYSQKRIGLNGKVFKLWKLRTMVPNAELRLQELIKADPAVAREWNKDQKLKNDPRITKIGQFLRKTSIDELPQLWNVLRGDMSLVGPRPMMTDQKDLYKGQAYYEMRPGLTGLWQISDRNNCTFAARASFDTKYHQQMSFVEDCRILVATVGVVVRGTGY</sequence>
<dbReference type="InterPro" id="IPR003362">
    <property type="entry name" value="Bact_transf"/>
</dbReference>
<dbReference type="RefSeq" id="WP_342078264.1">
    <property type="nucleotide sequence ID" value="NZ_CP151767.2"/>
</dbReference>
<accession>A0AAN0NK94</accession>
<evidence type="ECO:0000256" key="1">
    <source>
        <dbReference type="ARBA" id="ARBA00004236"/>
    </source>
</evidence>
<evidence type="ECO:0000313" key="11">
    <source>
        <dbReference type="EMBL" id="WZU68971.1"/>
    </source>
</evidence>
<feature type="transmembrane region" description="Helical" evidence="9">
    <location>
        <begin position="43"/>
        <end position="64"/>
    </location>
</feature>
<evidence type="ECO:0000259" key="10">
    <source>
        <dbReference type="Pfam" id="PF02397"/>
    </source>
</evidence>
<comment type="similarity">
    <text evidence="2">Belongs to the bacterial sugar transferase family.</text>
</comment>
<dbReference type="Pfam" id="PF02397">
    <property type="entry name" value="Bac_transf"/>
    <property type="match status" value="1"/>
</dbReference>
<dbReference type="GO" id="GO:0000271">
    <property type="term" value="P:polysaccharide biosynthetic process"/>
    <property type="evidence" value="ECO:0007669"/>
    <property type="project" value="UniProtKB-KW"/>
</dbReference>
<evidence type="ECO:0000256" key="5">
    <source>
        <dbReference type="ARBA" id="ARBA00022692"/>
    </source>
</evidence>
<keyword evidence="3" id="KW-1003">Cell membrane</keyword>
<dbReference type="GO" id="GO:0005886">
    <property type="term" value="C:plasma membrane"/>
    <property type="evidence" value="ECO:0007669"/>
    <property type="project" value="UniProtKB-SubCell"/>
</dbReference>
<protein>
    <submittedName>
        <fullName evidence="11">Sugar transferase</fullName>
    </submittedName>
</protein>
<dbReference type="GO" id="GO:0016780">
    <property type="term" value="F:phosphotransferase activity, for other substituted phosphate groups"/>
    <property type="evidence" value="ECO:0007669"/>
    <property type="project" value="TreeGrafter"/>
</dbReference>
<dbReference type="PANTHER" id="PTHR30576:SF4">
    <property type="entry name" value="UNDECAPRENYL-PHOSPHATE GALACTOSE PHOSPHOTRANSFERASE"/>
    <property type="match status" value="1"/>
</dbReference>
<dbReference type="Proteomes" id="UP001470809">
    <property type="component" value="Chromosome"/>
</dbReference>
<dbReference type="AlphaFoldDB" id="A0AAN0NK94"/>